<feature type="compositionally biased region" description="Low complexity" evidence="6">
    <location>
        <begin position="415"/>
        <end position="426"/>
    </location>
</feature>
<dbReference type="InterPro" id="IPR000330">
    <property type="entry name" value="SNF2_N"/>
</dbReference>
<feature type="compositionally biased region" description="Polar residues" evidence="6">
    <location>
        <begin position="2216"/>
        <end position="2241"/>
    </location>
</feature>
<feature type="compositionally biased region" description="Low complexity" evidence="6">
    <location>
        <begin position="50"/>
        <end position="64"/>
    </location>
</feature>
<evidence type="ECO:0000313" key="10">
    <source>
        <dbReference type="EMBL" id="PRQ58198.1"/>
    </source>
</evidence>
<feature type="compositionally biased region" description="Basic and acidic residues" evidence="6">
    <location>
        <begin position="1864"/>
        <end position="1892"/>
    </location>
</feature>
<feature type="compositionally biased region" description="Acidic residues" evidence="6">
    <location>
        <begin position="1686"/>
        <end position="1698"/>
    </location>
</feature>
<dbReference type="Proteomes" id="UP000238479">
    <property type="component" value="Chromosome 1"/>
</dbReference>
<keyword evidence="2 10" id="KW-0378">Hydrolase</keyword>
<dbReference type="SUPFAM" id="SSF47370">
    <property type="entry name" value="Bromodomain"/>
    <property type="match status" value="1"/>
</dbReference>
<dbReference type="Pfam" id="PF00271">
    <property type="entry name" value="Helicase_C"/>
    <property type="match status" value="1"/>
</dbReference>
<dbReference type="EC" id="3.6.4.12" evidence="10"/>
<dbReference type="InterPro" id="IPR038718">
    <property type="entry name" value="SNF2-like_sf"/>
</dbReference>
<dbReference type="Pfam" id="PF00176">
    <property type="entry name" value="SNF2-rel_dom"/>
    <property type="match status" value="1"/>
</dbReference>
<keyword evidence="3" id="KW-0805">Transcription regulation</keyword>
<dbReference type="InterPro" id="IPR027417">
    <property type="entry name" value="P-loop_NTPase"/>
</dbReference>
<evidence type="ECO:0000256" key="2">
    <source>
        <dbReference type="ARBA" id="ARBA00022801"/>
    </source>
</evidence>
<feature type="domain" description="Helicase C-terminal" evidence="8">
    <location>
        <begin position="1350"/>
        <end position="1527"/>
    </location>
</feature>
<keyword evidence="10" id="KW-0347">Helicase</keyword>
<keyword evidence="11" id="KW-1185">Reference proteome</keyword>
<dbReference type="STRING" id="74649.A0A2P6SHR0"/>
<dbReference type="Gene3D" id="3.40.50.10810">
    <property type="entry name" value="Tandem AAA-ATPase domain"/>
    <property type="match status" value="1"/>
</dbReference>
<dbReference type="OMA" id="HNQAPKW"/>
<keyword evidence="3" id="KW-0804">Transcription</keyword>
<dbReference type="GO" id="GO:0005634">
    <property type="term" value="C:nucleus"/>
    <property type="evidence" value="ECO:0007669"/>
    <property type="project" value="UniProtKB-SubCell"/>
</dbReference>
<dbReference type="GO" id="GO:0003678">
    <property type="term" value="F:DNA helicase activity"/>
    <property type="evidence" value="ECO:0007669"/>
    <property type="project" value="UniProtKB-EC"/>
</dbReference>
<feature type="compositionally biased region" description="Gly residues" evidence="6">
    <location>
        <begin position="1"/>
        <end position="19"/>
    </location>
</feature>
<dbReference type="EMBL" id="PDCK01000039">
    <property type="protein sequence ID" value="PRQ58198.1"/>
    <property type="molecule type" value="Genomic_DNA"/>
</dbReference>
<dbReference type="FunFam" id="1.20.920.10:FF:000038">
    <property type="entry name" value="Brahma1"/>
    <property type="match status" value="1"/>
</dbReference>
<name>A0A2P6SHR0_ROSCH</name>
<evidence type="ECO:0000256" key="3">
    <source>
        <dbReference type="ARBA" id="ARBA00023015"/>
    </source>
</evidence>
<feature type="domain" description="Helicase ATP-binding" evidence="7">
    <location>
        <begin position="1031"/>
        <end position="1196"/>
    </location>
</feature>
<dbReference type="SMART" id="SM00487">
    <property type="entry name" value="DEXDc"/>
    <property type="match status" value="1"/>
</dbReference>
<dbReference type="FunFam" id="3.40.50.300:FF:000762">
    <property type="entry name" value="ATP-dependent helicase BRM"/>
    <property type="match status" value="1"/>
</dbReference>
<feature type="region of interest" description="Disordered" evidence="6">
    <location>
        <begin position="1"/>
        <end position="64"/>
    </location>
</feature>
<feature type="compositionally biased region" description="Polar residues" evidence="6">
    <location>
        <begin position="438"/>
        <end position="459"/>
    </location>
</feature>
<dbReference type="Gramene" id="PRQ58198">
    <property type="protein sequence ID" value="PRQ58198"/>
    <property type="gene ID" value="RchiOBHm_Chr1g0356661"/>
</dbReference>
<comment type="caution">
    <text evidence="10">The sequence shown here is derived from an EMBL/GenBank/DDBJ whole genome shotgun (WGS) entry which is preliminary data.</text>
</comment>
<evidence type="ECO:0000313" key="11">
    <source>
        <dbReference type="Proteomes" id="UP000238479"/>
    </source>
</evidence>
<dbReference type="FunFam" id="3.40.50.10810:FF:000017">
    <property type="entry name" value="ATP-dependent helicase BRM"/>
    <property type="match status" value="1"/>
</dbReference>
<dbReference type="GO" id="GO:0005524">
    <property type="term" value="F:ATP binding"/>
    <property type="evidence" value="ECO:0007669"/>
    <property type="project" value="InterPro"/>
</dbReference>
<feature type="compositionally biased region" description="Basic and acidic residues" evidence="6">
    <location>
        <begin position="2128"/>
        <end position="2142"/>
    </location>
</feature>
<feature type="compositionally biased region" description="Basic residues" evidence="6">
    <location>
        <begin position="1648"/>
        <end position="1658"/>
    </location>
</feature>
<feature type="compositionally biased region" description="Basic and acidic residues" evidence="6">
    <location>
        <begin position="1675"/>
        <end position="1685"/>
    </location>
</feature>
<dbReference type="Gene3D" id="3.40.50.300">
    <property type="entry name" value="P-loop containing nucleotide triphosphate hydrolases"/>
    <property type="match status" value="1"/>
</dbReference>
<keyword evidence="4" id="KW-0103">Bromodomain</keyword>
<feature type="compositionally biased region" description="Low complexity" evidence="6">
    <location>
        <begin position="20"/>
        <end position="40"/>
    </location>
</feature>
<dbReference type="InterPro" id="IPR014978">
    <property type="entry name" value="Gln-Leu-Gln_QLQ"/>
</dbReference>
<sequence length="2265" mass="253513">MQSGGGGGGGPGRNPGVGPAGRATSNSSAASPSSSSSAVSTPHLGFDSVQQHQQQQQQLGSRQPLQQQYLRKPEGNEALLAYQAAAFQGVLSGNNFVSAPGSTQMPQQPRKFMDMAQQHGSQEGQNRSQGVDQQVLNPVHQAYLQYAFQASQQKSGLAMQSQQQPKMGMLGPPSGKDQDMRSANLKMQEFNSMQAASQAQASSSKNLSSKNSTEHFARGEKQMDRGQSPASDQRSESKPSAQPAAVGQFMPGNLMRPMMAPQQSMQNMPNNQMALAAQLQAFALEHNIDLSQPGNASLMAQLIPMLQSRMATQQKANESNMGVQSSSAPVSKQQVTSPQVASESSPHANSSSDVSGQSGSAKAKQTVSPSPFGSGSSSGIFNNSNNIPMQQFSGHGRENQIPPRQSAPFVNGMAPTHPTHPSTNTSQGLDQSLHVKNLPNNPETLQMQYPRQLNRSSPQAVVPNDGGSGNHSVQSQGGPAPQVPQQRPGFTKQQLHVLKAQILAFRRIKKGEGTLPQELLRAIAPPPLEQQLQQQILPGGNIQDKSSGKIVEEHAVESSEKDSHSQAVASVNGPNISKQEALTGDEKATVSTINVHGMPAVLKEPTPVVSVGKEQHSAVASVKSDHEVERSNQKDSVRSDFSVDRGKSVAPQVAVSDAMQLKKPAQASSTPQPKDAGSARKYHGPLFDFPFFTRKHDSFGSAMMVNNNSNNSNNNNLTLAYDVKDLLFEEGVEVLNKKRTENIKKIGGLLAVNLERKRIRPDLVLRLQIEEKKLRLLDFQARLRDEIDQQQQEIMAMPDRPYRKFVRLCERQRMELARQVQASQKAMREKQLKSIFLWRKRLLEAHWSIRDARTARNRGVAKYHERMLREFSKRKDDDRSRRMEALKNNDVERYREMLLEQQTSITGDAAERYAVLSSFLSQTEEYLHKLGSKITAAKNQQEVEEAANAAAAAARLQGLSEEEVRVAAACAGEEVLIRNRFIEMNAPRDSSSVNKYYSLAHAVNERVIRQPSMLRTGTLRDYQLVGLQWMLSLYNNKLNGILADEMGLGKTVQVMALIAYLMEFKGNYGPHLIIVPNAVLVNWKSELHTWLPSVSCIYYVGSKDQRSKLFSQEVCALKFNVLVTTYEFIMYDRSKLSKIDWKYIIIDEAQRMKDRESVLARDLDRYRCQRRLLLTGTPLQNDLKELWSLLNLLLPEVFDNRKAFHDWFSKPFQREAPTPDADDDWLETEKKVIIIHRLHQILEPFMLRRRVEDVEGALPPKISIVLRCRMSAIQSAVYDWIKSTGTIRVDPEDEKLRVQKNPLYQPKVYKTLNNRCMELRKTCNHPLLNYPYFNDFSKDFLIRSCGKLWILDRILIKLQRTGHRVLLFSTMTKLLDILEEYLQWRRLVYRRIDGTTSLEDRESAIVDFNSPGSDCFIFLLSIRAAGRGLNLQSADTVVIYDPDPNPKNEEQAVARAHRIGQKREVKVIYMEAVVDKIPSHQKEDELRTGGTVDSEDDLAGKDRYMGSIESLIRNNIQQYKIDMADEVINAGRFDQRTTHEERRMTLETLLHDDERYQETLHDVPSLQEVNRMIARSEEEVELFDQMDEEYDWIEEMTRYDQVPKWLRTSTREVNTVIASLSKRPSKNTLLGGNIGLESSEVGSETERKRGRPKGKKHLSYKEVDDETGEYSEASSDERNGYPMHEEEGEVGELEDDEYSGAVEATPVEDKEQVEDGPECDGGYDYPPASERVGNDLIVEEAGSSGSSSDSRRLMQPLSPVSSQKFGSLSALDGRSGSISKRLPDEVEEGEIVVSGDSHMEQVQSGSWNHDRDEGEDEQVLQPKIKRKRSIRIRPRHTIERPEEKSGSETQSVQRGDSSLLPFQADHKSQAHIRGDPEMKTYGESSALKHDQSDSSSKSRRNLPTRRAASASKLHPSAKSGRLNNISDPADAADHYRENWEGKVGNTSGTSGYVTKMPDIIQRRCKNVISKLQRRIDKEGPQIVPLLTDLWKRIENSGYTSGSANNILDLRKIDQRIERLEYSGVMELVFDVQSMLKSSMQYYGFSHEVRTEARKVHDLFFDILKIAFADTDFREARSALSFTSPVVATNALSPRPGVGQSKRHKSINEVEPDPSPLQKPLRGPIISSEETRVRSHMPQKESRLGSGSGNSREHYQPEDSPLLAHPGDLVICKKKRKDREKTGVKTRNGPAGPVSPPSMGRSIRSPGPNSVPRETRSTQQASHSQGWANQPSQPAQPANRGTGSVGWANPVKRLRTDSGKRRPSHL</sequence>
<comment type="subcellular location">
    <subcellularLocation>
        <location evidence="1">Nucleus</location>
    </subcellularLocation>
</comment>
<dbReference type="PROSITE" id="PS51194">
    <property type="entry name" value="HELICASE_CTER"/>
    <property type="match status" value="1"/>
</dbReference>
<evidence type="ECO:0000259" key="8">
    <source>
        <dbReference type="PROSITE" id="PS51194"/>
    </source>
</evidence>
<feature type="compositionally biased region" description="Polar residues" evidence="6">
    <location>
        <begin position="311"/>
        <end position="341"/>
    </location>
</feature>
<evidence type="ECO:0000256" key="6">
    <source>
        <dbReference type="SAM" id="MobiDB-lite"/>
    </source>
</evidence>
<feature type="compositionally biased region" description="Low complexity" evidence="6">
    <location>
        <begin position="368"/>
        <end position="388"/>
    </location>
</feature>
<feature type="compositionally biased region" description="Low complexity" evidence="6">
    <location>
        <begin position="342"/>
        <end position="360"/>
    </location>
</feature>
<accession>A0A2P6SHR0</accession>
<feature type="region of interest" description="Disordered" evidence="6">
    <location>
        <begin position="2089"/>
        <end position="2265"/>
    </location>
</feature>
<feature type="region of interest" description="Disordered" evidence="6">
    <location>
        <begin position="311"/>
        <end position="488"/>
    </location>
</feature>
<feature type="region of interest" description="Disordered" evidence="6">
    <location>
        <begin position="192"/>
        <end position="256"/>
    </location>
</feature>
<dbReference type="PANTHER" id="PTHR10799">
    <property type="entry name" value="SNF2/RAD54 HELICASE FAMILY"/>
    <property type="match status" value="1"/>
</dbReference>
<evidence type="ECO:0000259" key="7">
    <source>
        <dbReference type="PROSITE" id="PS51192"/>
    </source>
</evidence>
<dbReference type="Gene3D" id="1.20.920.10">
    <property type="entry name" value="Bromodomain-like"/>
    <property type="match status" value="1"/>
</dbReference>
<feature type="compositionally biased region" description="Basic and acidic residues" evidence="6">
    <location>
        <begin position="623"/>
        <end position="647"/>
    </location>
</feature>
<evidence type="ECO:0000256" key="5">
    <source>
        <dbReference type="ARBA" id="ARBA00023242"/>
    </source>
</evidence>
<feature type="compositionally biased region" description="Basic and acidic residues" evidence="6">
    <location>
        <begin position="1836"/>
        <end position="1846"/>
    </location>
</feature>
<dbReference type="GO" id="GO:0006355">
    <property type="term" value="P:regulation of DNA-templated transcription"/>
    <property type="evidence" value="ECO:0007669"/>
    <property type="project" value="InterPro"/>
</dbReference>
<feature type="region of interest" description="Disordered" evidence="6">
    <location>
        <begin position="1625"/>
        <end position="1926"/>
    </location>
</feature>
<feature type="compositionally biased region" description="Low complexity" evidence="6">
    <location>
        <begin position="192"/>
        <end position="211"/>
    </location>
</feature>
<dbReference type="PROSITE" id="PS51192">
    <property type="entry name" value="HELICASE_ATP_BIND_1"/>
    <property type="match status" value="1"/>
</dbReference>
<dbReference type="GO" id="GO:0048731">
    <property type="term" value="P:system development"/>
    <property type="evidence" value="ECO:0007669"/>
    <property type="project" value="UniProtKB-ARBA"/>
</dbReference>
<dbReference type="InterPro" id="IPR014001">
    <property type="entry name" value="Helicase_ATP-bd"/>
</dbReference>
<feature type="domain" description="QLQ" evidence="9">
    <location>
        <begin position="489"/>
        <end position="525"/>
    </location>
</feature>
<feature type="compositionally biased region" description="Polar residues" evidence="6">
    <location>
        <begin position="155"/>
        <end position="165"/>
    </location>
</feature>
<keyword evidence="10" id="KW-0547">Nucleotide-binding</keyword>
<gene>
    <name evidence="10" type="ORF">RchiOBHm_Chr1g0356661</name>
</gene>
<feature type="region of interest" description="Disordered" evidence="6">
    <location>
        <begin position="155"/>
        <end position="180"/>
    </location>
</feature>
<feature type="compositionally biased region" description="Basic residues" evidence="6">
    <location>
        <begin position="1823"/>
        <end position="1835"/>
    </location>
</feature>
<feature type="compositionally biased region" description="Polar residues" evidence="6">
    <location>
        <begin position="1847"/>
        <end position="1856"/>
    </location>
</feature>
<evidence type="ECO:0000259" key="9">
    <source>
        <dbReference type="PROSITE" id="PS51666"/>
    </source>
</evidence>
<dbReference type="SUPFAM" id="SSF52540">
    <property type="entry name" value="P-loop containing nucleoside triphosphate hydrolases"/>
    <property type="match status" value="2"/>
</dbReference>
<dbReference type="InterPro" id="IPR001650">
    <property type="entry name" value="Helicase_C-like"/>
</dbReference>
<proteinExistence type="predicted"/>
<dbReference type="SMART" id="SM00297">
    <property type="entry name" value="BROMO"/>
    <property type="match status" value="1"/>
</dbReference>
<dbReference type="InterPro" id="IPR001487">
    <property type="entry name" value="Bromodomain"/>
</dbReference>
<reference evidence="10 11" key="1">
    <citation type="journal article" date="2018" name="Nat. Genet.">
        <title>The Rosa genome provides new insights in the design of modern roses.</title>
        <authorList>
            <person name="Bendahmane M."/>
        </authorList>
    </citation>
    <scope>NUCLEOTIDE SEQUENCE [LARGE SCALE GENOMIC DNA]</scope>
    <source>
        <strain evidence="11">cv. Old Blush</strain>
    </source>
</reference>
<evidence type="ECO:0000256" key="4">
    <source>
        <dbReference type="ARBA" id="ARBA00023117"/>
    </source>
</evidence>
<dbReference type="GO" id="GO:0016787">
    <property type="term" value="F:hydrolase activity"/>
    <property type="evidence" value="ECO:0007669"/>
    <property type="project" value="UniProtKB-KW"/>
</dbReference>
<protein>
    <submittedName>
        <fullName evidence="10">Putative DNA helicase chromatin remodeling SNF2 family</fullName>
        <ecNumber evidence="10">3.6.4.12</ecNumber>
    </submittedName>
</protein>
<dbReference type="PROSITE" id="PS51666">
    <property type="entry name" value="QLQ"/>
    <property type="match status" value="1"/>
</dbReference>
<evidence type="ECO:0000256" key="1">
    <source>
        <dbReference type="ARBA" id="ARBA00004123"/>
    </source>
</evidence>
<dbReference type="InterPro" id="IPR036427">
    <property type="entry name" value="Bromodomain-like_sf"/>
</dbReference>
<dbReference type="SMART" id="SM00951">
    <property type="entry name" value="QLQ"/>
    <property type="match status" value="1"/>
</dbReference>
<keyword evidence="10" id="KW-0067">ATP-binding</keyword>
<organism evidence="10 11">
    <name type="scientific">Rosa chinensis</name>
    <name type="common">China rose</name>
    <dbReference type="NCBI Taxonomy" id="74649"/>
    <lineage>
        <taxon>Eukaryota</taxon>
        <taxon>Viridiplantae</taxon>
        <taxon>Streptophyta</taxon>
        <taxon>Embryophyta</taxon>
        <taxon>Tracheophyta</taxon>
        <taxon>Spermatophyta</taxon>
        <taxon>Magnoliopsida</taxon>
        <taxon>eudicotyledons</taxon>
        <taxon>Gunneridae</taxon>
        <taxon>Pentapetalae</taxon>
        <taxon>rosids</taxon>
        <taxon>fabids</taxon>
        <taxon>Rosales</taxon>
        <taxon>Rosaceae</taxon>
        <taxon>Rosoideae</taxon>
        <taxon>Rosoideae incertae sedis</taxon>
        <taxon>Rosa</taxon>
    </lineage>
</organism>
<dbReference type="InterPro" id="IPR049730">
    <property type="entry name" value="SNF2/RAD54-like_C"/>
</dbReference>
<feature type="region of interest" description="Disordered" evidence="6">
    <location>
        <begin position="606"/>
        <end position="680"/>
    </location>
</feature>
<keyword evidence="5" id="KW-0539">Nucleus</keyword>
<dbReference type="SMART" id="SM00490">
    <property type="entry name" value="HELICc"/>
    <property type="match status" value="1"/>
</dbReference>
<dbReference type="CDD" id="cd18793">
    <property type="entry name" value="SF2_C_SNF"/>
    <property type="match status" value="1"/>
</dbReference>
<dbReference type="OrthoDB" id="6017at2759"/>
<feature type="compositionally biased region" description="Basic and acidic residues" evidence="6">
    <location>
        <begin position="212"/>
        <end position="224"/>
    </location>
</feature>
<dbReference type="Pfam" id="PF08880">
    <property type="entry name" value="QLQ"/>
    <property type="match status" value="1"/>
</dbReference>